<name>A0A0V0XM35_TRIPS</name>
<dbReference type="Proteomes" id="UP000054815">
    <property type="component" value="Unassembled WGS sequence"/>
</dbReference>
<proteinExistence type="predicted"/>
<dbReference type="STRING" id="6337.A0A0V0XM35"/>
<feature type="region of interest" description="Disordered" evidence="1">
    <location>
        <begin position="82"/>
        <end position="127"/>
    </location>
</feature>
<reference evidence="2 3" key="1">
    <citation type="submission" date="2015-01" db="EMBL/GenBank/DDBJ databases">
        <title>Evolution of Trichinella species and genotypes.</title>
        <authorList>
            <person name="Korhonen P.K."/>
            <person name="Edoardo P."/>
            <person name="Giuseppe L.R."/>
            <person name="Gasser R.B."/>
        </authorList>
    </citation>
    <scope>NUCLEOTIDE SEQUENCE [LARGE SCALE GENOMIC DNA]</scope>
    <source>
        <strain evidence="2">ISS141</strain>
    </source>
</reference>
<accession>A0A0V0XM35</accession>
<sequence>MDKSQTFELYWRDRGKTKYALTIAIHPIHYFLLELFVHRLKGFFKEELIFKGKPPSPRRMKIDWLNNSTTAAAAVGKTAAAATATMPPKKPVEAQATESVQEKNESKSNAEDAEPVEATKPQAPESDDMDCVFQYGDVRFGFSPTRVPFSSTEQRKFFKNLAISLRTILGHIVGRTQNLTTEHFVSGKILAPKHIRMLRDYFRLGLNCLDTFFMPSVRAPGSSITREEKELMELFCQCLGAIPPLIFAEILSSEFELVVRKVSLNETLWTIINLLSTVQRTSSSLVAVGMEYILDNLIKLGFGQDTCVVEMKLLKLIFTAVTTYPQQNEIVLKSYMPRLISSCLDLARSAEDAYNQLFPLRLLLNQFSSRIQSTLFQAFVPLVPRLLKG</sequence>
<dbReference type="AlphaFoldDB" id="A0A0V0XM35"/>
<organism evidence="2 3">
    <name type="scientific">Trichinella pseudospiralis</name>
    <name type="common">Parasitic roundworm</name>
    <dbReference type="NCBI Taxonomy" id="6337"/>
    <lineage>
        <taxon>Eukaryota</taxon>
        <taxon>Metazoa</taxon>
        <taxon>Ecdysozoa</taxon>
        <taxon>Nematoda</taxon>
        <taxon>Enoplea</taxon>
        <taxon>Dorylaimia</taxon>
        <taxon>Trichinellida</taxon>
        <taxon>Trichinellidae</taxon>
        <taxon>Trichinella</taxon>
    </lineage>
</organism>
<comment type="caution">
    <text evidence="2">The sequence shown here is derived from an EMBL/GenBank/DDBJ whole genome shotgun (WGS) entry which is preliminary data.</text>
</comment>
<evidence type="ECO:0000256" key="1">
    <source>
        <dbReference type="SAM" id="MobiDB-lite"/>
    </source>
</evidence>
<gene>
    <name evidence="2" type="primary">TRRAP</name>
    <name evidence="2" type="ORF">T4E_1003</name>
</gene>
<evidence type="ECO:0000313" key="2">
    <source>
        <dbReference type="EMBL" id="KRX88989.1"/>
    </source>
</evidence>
<feature type="compositionally biased region" description="Basic and acidic residues" evidence="1">
    <location>
        <begin position="100"/>
        <end position="110"/>
    </location>
</feature>
<evidence type="ECO:0000313" key="3">
    <source>
        <dbReference type="Proteomes" id="UP000054815"/>
    </source>
</evidence>
<protein>
    <submittedName>
        <fullName evidence="2">Transformation/transcription domain-associated protein</fullName>
    </submittedName>
</protein>
<dbReference type="EMBL" id="JYDU01000213">
    <property type="protein sequence ID" value="KRX88989.1"/>
    <property type="molecule type" value="Genomic_DNA"/>
</dbReference>
<dbReference type="InterPro" id="IPR046807">
    <property type="entry name" value="Tra1_central"/>
</dbReference>
<dbReference type="Pfam" id="PF20175">
    <property type="entry name" value="Tra1_central"/>
    <property type="match status" value="1"/>
</dbReference>